<evidence type="ECO:0000313" key="6">
    <source>
        <dbReference type="Proteomes" id="UP001620597"/>
    </source>
</evidence>
<dbReference type="Proteomes" id="UP001620597">
    <property type="component" value="Unassembled WGS sequence"/>
</dbReference>
<accession>A0ABW8NFQ7</accession>
<feature type="signal peptide" evidence="4">
    <location>
        <begin position="1"/>
        <end position="27"/>
    </location>
</feature>
<comment type="caution">
    <text evidence="5">The sequence shown here is derived from an EMBL/GenBank/DDBJ whole genome shotgun (WGS) entry which is preliminary data.</text>
</comment>
<dbReference type="InterPro" id="IPR023614">
    <property type="entry name" value="Porin_dom_sf"/>
</dbReference>
<dbReference type="Pfam" id="PF03573">
    <property type="entry name" value="OprD"/>
    <property type="match status" value="1"/>
</dbReference>
<gene>
    <name evidence="5" type="ORF">WG929_05155</name>
</gene>
<protein>
    <submittedName>
        <fullName evidence="5">OprD family outer membrane porin</fullName>
    </submittedName>
</protein>
<comment type="similarity">
    <text evidence="1">Belongs to the outer membrane porin (Opr) (TC 1.B.25) family.</text>
</comment>
<evidence type="ECO:0000256" key="3">
    <source>
        <dbReference type="ARBA" id="ARBA00022729"/>
    </source>
</evidence>
<evidence type="ECO:0000256" key="1">
    <source>
        <dbReference type="ARBA" id="ARBA00009075"/>
    </source>
</evidence>
<dbReference type="PANTHER" id="PTHR34596">
    <property type="entry name" value="CHITOPORIN"/>
    <property type="match status" value="1"/>
</dbReference>
<dbReference type="Gene3D" id="2.40.160.10">
    <property type="entry name" value="Porin"/>
    <property type="match status" value="1"/>
</dbReference>
<evidence type="ECO:0000256" key="4">
    <source>
        <dbReference type="SAM" id="SignalP"/>
    </source>
</evidence>
<keyword evidence="6" id="KW-1185">Reference proteome</keyword>
<keyword evidence="2" id="KW-0813">Transport</keyword>
<evidence type="ECO:0000313" key="5">
    <source>
        <dbReference type="EMBL" id="MFK4751796.1"/>
    </source>
</evidence>
<dbReference type="InterPro" id="IPR005318">
    <property type="entry name" value="OM_porin_bac"/>
</dbReference>
<name>A0ABW8NFQ7_9GAMM</name>
<proteinExistence type="inferred from homology"/>
<sequence>MMKCNLCKTGIVLSALTGLALPTTALADFVADGKVKLDLKNFYLTRSYDTAADDVGSWSQAADLQYSSGYTDTRIQVGLDASSQLAYIISADGDDGSVPIHADGEAPDTYGRSGATFKAKYSKTELTVGDHRPHLPIAWDDTSRQLDTIYEGAMLQSKEIDGLALTAGRYWEVVTRESSDKEGMSIFRGNDDKRSDGLDFLGASYDVNKALNVTYFLGTLNDYYKQQYAGLTYKTRLGDVGSRTDVRLFRVSDDGEARNGEYDTQAFGVRESLSMGNHAVMINYQKMNNDKFFPTLNGYIPQPYLVQWSNLAFVRPDEKSLGLVYMYNAKDTLPGLKIFARMIKGTDIDVGGLTDENETEKNLYVTYSLQQGSLKGLTFDVRGNFIDRSFTSGYDEYRVTTTYTVNF</sequence>
<dbReference type="PANTHER" id="PTHR34596:SF2">
    <property type="entry name" value="CHITOPORIN"/>
    <property type="match status" value="1"/>
</dbReference>
<organism evidence="5 6">
    <name type="scientific">Oceanobacter antarcticus</name>
    <dbReference type="NCBI Taxonomy" id="3133425"/>
    <lineage>
        <taxon>Bacteria</taxon>
        <taxon>Pseudomonadati</taxon>
        <taxon>Pseudomonadota</taxon>
        <taxon>Gammaproteobacteria</taxon>
        <taxon>Oceanospirillales</taxon>
        <taxon>Oceanospirillaceae</taxon>
        <taxon>Oceanobacter</taxon>
    </lineage>
</organism>
<evidence type="ECO:0000256" key="2">
    <source>
        <dbReference type="ARBA" id="ARBA00022448"/>
    </source>
</evidence>
<feature type="chain" id="PRO_5045223728" evidence="4">
    <location>
        <begin position="28"/>
        <end position="407"/>
    </location>
</feature>
<dbReference type="EMBL" id="JBBKTX010000005">
    <property type="protein sequence ID" value="MFK4751796.1"/>
    <property type="molecule type" value="Genomic_DNA"/>
</dbReference>
<reference evidence="5 6" key="1">
    <citation type="submission" date="2024-03" db="EMBL/GenBank/DDBJ databases">
        <title>High-quality draft genome sequence of Oceanobacter sp. wDCs-4.</title>
        <authorList>
            <person name="Dong C."/>
        </authorList>
    </citation>
    <scope>NUCLEOTIDE SEQUENCE [LARGE SCALE GENOMIC DNA]</scope>
    <source>
        <strain evidence="6">wDCs-4</strain>
    </source>
</reference>
<dbReference type="RefSeq" id="WP_416205173.1">
    <property type="nucleotide sequence ID" value="NZ_JBBKTX010000005.1"/>
</dbReference>
<keyword evidence="3 4" id="KW-0732">Signal</keyword>